<dbReference type="eggNOG" id="ENOG502RX81">
    <property type="taxonomic scope" value="Eukaryota"/>
</dbReference>
<dbReference type="EMBL" id="AFYH01039400">
    <property type="status" value="NOT_ANNOTATED_CDS"/>
    <property type="molecule type" value="Genomic_DNA"/>
</dbReference>
<keyword evidence="3" id="KW-1185">Reference proteome</keyword>
<dbReference type="GO" id="GO:0046983">
    <property type="term" value="F:protein dimerization activity"/>
    <property type="evidence" value="ECO:0007669"/>
    <property type="project" value="InterPro"/>
</dbReference>
<dbReference type="InterPro" id="IPR008906">
    <property type="entry name" value="HATC_C_dom"/>
</dbReference>
<evidence type="ECO:0000313" key="3">
    <source>
        <dbReference type="Proteomes" id="UP000008672"/>
    </source>
</evidence>
<proteinExistence type="predicted"/>
<name>H3BC19_LATCH</name>
<dbReference type="PANTHER" id="PTHR37162">
    <property type="entry name" value="HAT FAMILY DIMERISATION DOMAINCONTAINING PROTEIN-RELATED"/>
    <property type="match status" value="1"/>
</dbReference>
<dbReference type="Proteomes" id="UP000008672">
    <property type="component" value="Unassembled WGS sequence"/>
</dbReference>
<dbReference type="HOGENOM" id="CLU_013265_2_0_1"/>
<dbReference type="GeneTree" id="ENSGT00940000164322"/>
<protein>
    <recommendedName>
        <fullName evidence="1">HAT C-terminal dimerisation domain-containing protein</fullName>
    </recommendedName>
</protein>
<dbReference type="AlphaFoldDB" id="H3BC19"/>
<reference evidence="3" key="1">
    <citation type="submission" date="2011-08" db="EMBL/GenBank/DDBJ databases">
        <title>The draft genome of Latimeria chalumnae.</title>
        <authorList>
            <person name="Di Palma F."/>
            <person name="Alfoldi J."/>
            <person name="Johnson J."/>
            <person name="Berlin A."/>
            <person name="Gnerre S."/>
            <person name="Jaffe D."/>
            <person name="MacCallum I."/>
            <person name="Young S."/>
            <person name="Walker B.J."/>
            <person name="Lander E."/>
            <person name="Lindblad-Toh K."/>
        </authorList>
    </citation>
    <scope>NUCLEOTIDE SEQUENCE [LARGE SCALE GENOMIC DNA]</scope>
    <source>
        <strain evidence="3">Wild caught</strain>
    </source>
</reference>
<dbReference type="Ensembl" id="ENSLACT00000019577.1">
    <property type="protein sequence ID" value="ENSLACP00000019440.1"/>
    <property type="gene ID" value="ENSLACG00000017098.1"/>
</dbReference>
<evidence type="ECO:0000259" key="1">
    <source>
        <dbReference type="Pfam" id="PF05699"/>
    </source>
</evidence>
<dbReference type="PANTHER" id="PTHR37162:SF1">
    <property type="entry name" value="BED-TYPE DOMAIN-CONTAINING PROTEIN"/>
    <property type="match status" value="1"/>
</dbReference>
<dbReference type="SUPFAM" id="SSF53098">
    <property type="entry name" value="Ribonuclease H-like"/>
    <property type="match status" value="1"/>
</dbReference>
<organism evidence="2 3">
    <name type="scientific">Latimeria chalumnae</name>
    <name type="common">Coelacanth</name>
    <dbReference type="NCBI Taxonomy" id="7897"/>
    <lineage>
        <taxon>Eukaryota</taxon>
        <taxon>Metazoa</taxon>
        <taxon>Chordata</taxon>
        <taxon>Craniata</taxon>
        <taxon>Vertebrata</taxon>
        <taxon>Euteleostomi</taxon>
        <taxon>Coelacanthiformes</taxon>
        <taxon>Coelacanthidae</taxon>
        <taxon>Latimeria</taxon>
    </lineage>
</organism>
<sequence>CELCRMDFSVSHNGYNDVTSHLDTEKHKSNAKAVEKISSVMKRFQPTKQTNSVISAEVLFQGFVIEHNLRLTINDHFSKLVSCMFPDSDYSCGHTTSMHLAYAITSDSIDTVKQEVAAPKLMFSLATDGSNDEEDKFFPVLISHEDKKTGLVTTSFLDMPLVNLAGGKNIADALKQSLRDVGLDLQQCLSFSSYNVSVMTGRHKGVLSVLHKENKEIYGMGCPCHLSALAAKEGCKALKSFNPEDLFYHFDKTAKRKHLLQELLVFCDVEVRKVLKHVTTRWLSLHKCMERSLSLWDGLWSYVLIHFDDDDESTPLRGVFKDPTTQLYIHFLHALLPNFDSFNTQLQTEAPMIHRLYPSMIKLYRSILSCVFLPTAIQDEDSIMKVDFQNPDLQKPDKELFIGFAAMQLVRKNDLEGMSGVDKLRKEARSFYIRTLNYIRKKFPMDDKLIQNAVLVDPATRQTASLQSLLELVQQLPEDVISVSSRDALFMEFCNYQSASMSDLPAFDQSERVDAFWTAMEQLKDPTTGQKLYPTLCRLAKHVLLIPYSNAYCETLFSMGRKVTADMRSQLGRGKNTLCGLLTSKINIFKKEGSTCHNWKPSDDLLKKAKSATYQA</sequence>
<dbReference type="Pfam" id="PF05699">
    <property type="entry name" value="Dimer_Tnp_hAT"/>
    <property type="match status" value="1"/>
</dbReference>
<dbReference type="InParanoid" id="H3BC19"/>
<accession>H3BC19</accession>
<reference evidence="2" key="2">
    <citation type="submission" date="2025-08" db="UniProtKB">
        <authorList>
            <consortium name="Ensembl"/>
        </authorList>
    </citation>
    <scope>IDENTIFICATION</scope>
</reference>
<dbReference type="InterPro" id="IPR012337">
    <property type="entry name" value="RNaseH-like_sf"/>
</dbReference>
<evidence type="ECO:0000313" key="2">
    <source>
        <dbReference type="Ensembl" id="ENSLACP00000019440.1"/>
    </source>
</evidence>
<feature type="domain" description="HAT C-terminal dimerisation" evidence="1">
    <location>
        <begin position="530"/>
        <end position="574"/>
    </location>
</feature>
<reference evidence="2" key="3">
    <citation type="submission" date="2025-09" db="UniProtKB">
        <authorList>
            <consortium name="Ensembl"/>
        </authorList>
    </citation>
    <scope>IDENTIFICATION</scope>
</reference>